<dbReference type="Proteomes" id="UP001595721">
    <property type="component" value="Unassembled WGS sequence"/>
</dbReference>
<evidence type="ECO:0000313" key="2">
    <source>
        <dbReference type="Proteomes" id="UP001595721"/>
    </source>
</evidence>
<comment type="caution">
    <text evidence="1">The sequence shown here is derived from an EMBL/GenBank/DDBJ whole genome shotgun (WGS) entry which is preliminary data.</text>
</comment>
<name>A0ABV7QY31_9RHOB</name>
<dbReference type="EMBL" id="JBHRXJ010000001">
    <property type="protein sequence ID" value="MFC3526865.1"/>
    <property type="molecule type" value="Genomic_DNA"/>
</dbReference>
<gene>
    <name evidence="1" type="ORF">ACFOMH_01680</name>
</gene>
<proteinExistence type="predicted"/>
<protein>
    <submittedName>
        <fullName evidence="1">Uncharacterized protein</fullName>
    </submittedName>
</protein>
<accession>A0ABV7QY31</accession>
<keyword evidence="2" id="KW-1185">Reference proteome</keyword>
<sequence length="104" mass="11389">MSKAHGHLQQARAALTAFNPQAAEESLRSFEDEIKTSGLTADAAALFQAELAEIRGLAEAAKDGVAAAQRQFREILELSRRLDTYDRSGNRKAEQVAPMATRKF</sequence>
<evidence type="ECO:0000313" key="1">
    <source>
        <dbReference type="EMBL" id="MFC3526865.1"/>
    </source>
</evidence>
<organism evidence="1 2">
    <name type="scientific">Paracoccus mangrovi</name>
    <dbReference type="NCBI Taxonomy" id="1715645"/>
    <lineage>
        <taxon>Bacteria</taxon>
        <taxon>Pseudomonadati</taxon>
        <taxon>Pseudomonadota</taxon>
        <taxon>Alphaproteobacteria</taxon>
        <taxon>Rhodobacterales</taxon>
        <taxon>Paracoccaceae</taxon>
        <taxon>Paracoccus</taxon>
    </lineage>
</organism>
<reference evidence="2" key="1">
    <citation type="journal article" date="2019" name="Int. J. Syst. Evol. Microbiol.">
        <title>The Global Catalogue of Microorganisms (GCM) 10K type strain sequencing project: providing services to taxonomists for standard genome sequencing and annotation.</title>
        <authorList>
            <consortium name="The Broad Institute Genomics Platform"/>
            <consortium name="The Broad Institute Genome Sequencing Center for Infectious Disease"/>
            <person name="Wu L."/>
            <person name="Ma J."/>
        </authorList>
    </citation>
    <scope>NUCLEOTIDE SEQUENCE [LARGE SCALE GENOMIC DNA]</scope>
    <source>
        <strain evidence="2">KCTC 42899</strain>
    </source>
</reference>
<dbReference type="RefSeq" id="WP_377742200.1">
    <property type="nucleotide sequence ID" value="NZ_JBHRXJ010000001.1"/>
</dbReference>